<accession>A0A1N7KSV7</accession>
<dbReference type="AlphaFoldDB" id="A0A1N7KSV7"/>
<dbReference type="InterPro" id="IPR016169">
    <property type="entry name" value="FAD-bd_PCMH_sub2"/>
</dbReference>
<dbReference type="EMBL" id="FTOD01000003">
    <property type="protein sequence ID" value="SIS64693.1"/>
    <property type="molecule type" value="Genomic_DNA"/>
</dbReference>
<protein>
    <submittedName>
        <fullName evidence="5">Xanthine dehydrogenase molybdenum-binding subunit</fullName>
    </submittedName>
</protein>
<dbReference type="OrthoDB" id="9774454at2"/>
<dbReference type="Gene3D" id="3.30.43.10">
    <property type="entry name" value="Uridine Diphospho-n-acetylenolpyruvylglucosamine Reductase, domain 2"/>
    <property type="match status" value="1"/>
</dbReference>
<keyword evidence="1" id="KW-0285">Flavoprotein</keyword>
<dbReference type="Pfam" id="PF00941">
    <property type="entry name" value="FAD_binding_5"/>
    <property type="match status" value="1"/>
</dbReference>
<dbReference type="InterPro" id="IPR016166">
    <property type="entry name" value="FAD-bd_PCMH"/>
</dbReference>
<dbReference type="InterPro" id="IPR051312">
    <property type="entry name" value="Diverse_Substr_Oxidored"/>
</dbReference>
<dbReference type="SUPFAM" id="SSF55447">
    <property type="entry name" value="CO dehydrogenase flavoprotein C-terminal domain-like"/>
    <property type="match status" value="1"/>
</dbReference>
<evidence type="ECO:0000256" key="3">
    <source>
        <dbReference type="ARBA" id="ARBA00023002"/>
    </source>
</evidence>
<organism evidence="5 6">
    <name type="scientific">Kroppenstedtia eburnea</name>
    <dbReference type="NCBI Taxonomy" id="714067"/>
    <lineage>
        <taxon>Bacteria</taxon>
        <taxon>Bacillati</taxon>
        <taxon>Bacillota</taxon>
        <taxon>Bacilli</taxon>
        <taxon>Bacillales</taxon>
        <taxon>Thermoactinomycetaceae</taxon>
        <taxon>Kroppenstedtia</taxon>
    </lineage>
</organism>
<name>A0A1N7KSV7_9BACL</name>
<dbReference type="RefSeq" id="WP_076524185.1">
    <property type="nucleotide sequence ID" value="NZ_CP048103.1"/>
</dbReference>
<dbReference type="PANTHER" id="PTHR42659">
    <property type="entry name" value="XANTHINE DEHYDROGENASE SUBUNIT C-RELATED"/>
    <property type="match status" value="1"/>
</dbReference>
<gene>
    <name evidence="5" type="ORF">SAMN05421790_103251</name>
</gene>
<keyword evidence="2" id="KW-0274">FAD</keyword>
<sequence length="280" mass="30933">MIPFDIEYYKPTSVAEALDTYHRLYSRGKYPVYYAGGTELISMARRSQIHMDAVIDLKGIPECGELGIQAGRVVIGAAVSLTRLAEANPFPLLSQHSRGIADHNSRSRITVGGNIAGKTVYREAVLPLLICDTSLVIARQNGLETVSIHDVFDKELRLNPGEFLVQMLTDEKDAGLPYVSLKKTRFSKIDYPLVSVAAVMKQGRMRVAISGVCDHPFRSKPMEETLRDSSLSPEQRIARAISQLPGPVVSDINGSDEYRIFLLEQALADTIRQLEGEVDS</sequence>
<dbReference type="Gene3D" id="3.30.465.10">
    <property type="match status" value="1"/>
</dbReference>
<dbReference type="InterPro" id="IPR005107">
    <property type="entry name" value="CO_DH_flav_C"/>
</dbReference>
<dbReference type="Gene3D" id="3.30.390.50">
    <property type="entry name" value="CO dehydrogenase flavoprotein, C-terminal domain"/>
    <property type="match status" value="1"/>
</dbReference>
<dbReference type="InterPro" id="IPR002346">
    <property type="entry name" value="Mopterin_DH_FAD-bd"/>
</dbReference>
<dbReference type="PANTHER" id="PTHR42659:SF2">
    <property type="entry name" value="XANTHINE DEHYDROGENASE SUBUNIT C-RELATED"/>
    <property type="match status" value="1"/>
</dbReference>
<proteinExistence type="predicted"/>
<feature type="domain" description="FAD-binding PCMH-type" evidence="4">
    <location>
        <begin position="1"/>
        <end position="174"/>
    </location>
</feature>
<dbReference type="SUPFAM" id="SSF56176">
    <property type="entry name" value="FAD-binding/transporter-associated domain-like"/>
    <property type="match status" value="1"/>
</dbReference>
<dbReference type="GO" id="GO:0071949">
    <property type="term" value="F:FAD binding"/>
    <property type="evidence" value="ECO:0007669"/>
    <property type="project" value="InterPro"/>
</dbReference>
<dbReference type="Proteomes" id="UP000186795">
    <property type="component" value="Unassembled WGS sequence"/>
</dbReference>
<keyword evidence="3" id="KW-0560">Oxidoreductase</keyword>
<reference evidence="6" key="1">
    <citation type="submission" date="2017-01" db="EMBL/GenBank/DDBJ databases">
        <authorList>
            <person name="Varghese N."/>
            <person name="Submissions S."/>
        </authorList>
    </citation>
    <scope>NUCLEOTIDE SEQUENCE [LARGE SCALE GENOMIC DNA]</scope>
    <source>
        <strain evidence="6">DSM 45196</strain>
    </source>
</reference>
<dbReference type="PROSITE" id="PS51387">
    <property type="entry name" value="FAD_PCMH"/>
    <property type="match status" value="1"/>
</dbReference>
<evidence type="ECO:0000259" key="4">
    <source>
        <dbReference type="PROSITE" id="PS51387"/>
    </source>
</evidence>
<dbReference type="InterPro" id="IPR036683">
    <property type="entry name" value="CO_DH_flav_C_dom_sf"/>
</dbReference>
<keyword evidence="6" id="KW-1185">Reference proteome</keyword>
<dbReference type="GO" id="GO:0016491">
    <property type="term" value="F:oxidoreductase activity"/>
    <property type="evidence" value="ECO:0007669"/>
    <property type="project" value="UniProtKB-KW"/>
</dbReference>
<evidence type="ECO:0000313" key="6">
    <source>
        <dbReference type="Proteomes" id="UP000186795"/>
    </source>
</evidence>
<evidence type="ECO:0000313" key="5">
    <source>
        <dbReference type="EMBL" id="SIS64693.1"/>
    </source>
</evidence>
<evidence type="ECO:0000256" key="2">
    <source>
        <dbReference type="ARBA" id="ARBA00022827"/>
    </source>
</evidence>
<dbReference type="InterPro" id="IPR036318">
    <property type="entry name" value="FAD-bd_PCMH-like_sf"/>
</dbReference>
<dbReference type="SMART" id="SM01092">
    <property type="entry name" value="CO_deh_flav_C"/>
    <property type="match status" value="1"/>
</dbReference>
<dbReference type="InterPro" id="IPR016167">
    <property type="entry name" value="FAD-bd_PCMH_sub1"/>
</dbReference>
<evidence type="ECO:0000256" key="1">
    <source>
        <dbReference type="ARBA" id="ARBA00022630"/>
    </source>
</evidence>